<reference evidence="2 5" key="2">
    <citation type="submission" date="2022-05" db="EMBL/GenBank/DDBJ databases">
        <title>Genome Sequencing of Bee-Associated Microbes.</title>
        <authorList>
            <person name="Dunlap C."/>
        </authorList>
    </citation>
    <scope>NUCLEOTIDE SEQUENCE [LARGE SCALE GENOMIC DNA]</scope>
    <source>
        <strain evidence="2 5">NRRL B-23120</strain>
    </source>
</reference>
<dbReference type="RefSeq" id="WP_053228796.1">
    <property type="nucleotide sequence ID" value="NZ_CP026520.1"/>
</dbReference>
<dbReference type="EMBL" id="CP026520">
    <property type="protein sequence ID" value="QAV21341.1"/>
    <property type="molecule type" value="Genomic_DNA"/>
</dbReference>
<dbReference type="OrthoDB" id="9783944at2"/>
<evidence type="ECO:0000313" key="3">
    <source>
        <dbReference type="EMBL" id="QAV21341.1"/>
    </source>
</evidence>
<feature type="domain" description="Copper amine oxidase-like N-terminal" evidence="1">
    <location>
        <begin position="32"/>
        <end position="77"/>
    </location>
</feature>
<evidence type="ECO:0000259" key="1">
    <source>
        <dbReference type="Pfam" id="PF07833"/>
    </source>
</evidence>
<dbReference type="SUPFAM" id="SSF55383">
    <property type="entry name" value="Copper amine oxidase, domain N"/>
    <property type="match status" value="1"/>
</dbReference>
<dbReference type="Proteomes" id="UP001527202">
    <property type="component" value="Unassembled WGS sequence"/>
</dbReference>
<keyword evidence="5" id="KW-1185">Reference proteome</keyword>
<dbReference type="InterPro" id="IPR036582">
    <property type="entry name" value="Mao_N_sf"/>
</dbReference>
<dbReference type="GeneID" id="95378674"/>
<dbReference type="AlphaFoldDB" id="A0A410X418"/>
<dbReference type="Pfam" id="PF07833">
    <property type="entry name" value="Cu_amine_oxidN1"/>
    <property type="match status" value="1"/>
</dbReference>
<sequence>MKKIMAAAVLGLLMIMSILAYSLSFSLDFLSSQKFVVNGKQAEYSVIEYNGHVYVPLRFVAENMASDVKYHENTGITSIDQHSIRFDDAVAAPKPEVVYEKRLRNGSMWMQDIPLLQGNSCWVECIQDSRSDLTLLKQAEYPAVEVKPESYIGIRYTKGMEPQQLECSVITSADGKELYTAIEMDQGRIRLPREPGVYSIVLRSNWEQGNTTYLFAVKIV</sequence>
<evidence type="ECO:0000313" key="4">
    <source>
        <dbReference type="Proteomes" id="UP000288943"/>
    </source>
</evidence>
<name>A0A410X418_9BACL</name>
<organism evidence="3 4">
    <name type="scientific">Paenibacillus chitinolyticus</name>
    <dbReference type="NCBI Taxonomy" id="79263"/>
    <lineage>
        <taxon>Bacteria</taxon>
        <taxon>Bacillati</taxon>
        <taxon>Bacillota</taxon>
        <taxon>Bacilli</taxon>
        <taxon>Bacillales</taxon>
        <taxon>Paenibacillaceae</taxon>
        <taxon>Paenibacillus</taxon>
    </lineage>
</organism>
<dbReference type="Proteomes" id="UP000288943">
    <property type="component" value="Chromosome"/>
</dbReference>
<dbReference type="KEGG" id="pchi:PC41400_28195"/>
<evidence type="ECO:0000313" key="5">
    <source>
        <dbReference type="Proteomes" id="UP001527202"/>
    </source>
</evidence>
<dbReference type="EMBL" id="JAMDMJ010000058">
    <property type="protein sequence ID" value="MCY9599883.1"/>
    <property type="molecule type" value="Genomic_DNA"/>
</dbReference>
<reference evidence="3 4" key="1">
    <citation type="submission" date="2018-01" db="EMBL/GenBank/DDBJ databases">
        <title>The whole genome sequencing and assembly of Paenibacillus chitinolyticus KCCM 41400 strain.</title>
        <authorList>
            <person name="Kim J.-Y."/>
            <person name="Park M.-K."/>
            <person name="Lee Y.-J."/>
            <person name="Yi H."/>
            <person name="Bahn Y.-S."/>
            <person name="Kim J.F."/>
            <person name="Lee D.-W."/>
        </authorList>
    </citation>
    <scope>NUCLEOTIDE SEQUENCE [LARGE SCALE GENOMIC DNA]</scope>
    <source>
        <strain evidence="3 4">KCCM 41400</strain>
    </source>
</reference>
<gene>
    <name evidence="2" type="ORF">M5X16_29470</name>
    <name evidence="3" type="ORF">PC41400_28195</name>
</gene>
<dbReference type="InterPro" id="IPR012854">
    <property type="entry name" value="Cu_amine_oxidase-like_N"/>
</dbReference>
<protein>
    <submittedName>
        <fullName evidence="2 3">Copper amine oxidase</fullName>
    </submittedName>
</protein>
<accession>A0A410X418</accession>
<proteinExistence type="predicted"/>
<evidence type="ECO:0000313" key="2">
    <source>
        <dbReference type="EMBL" id="MCY9599883.1"/>
    </source>
</evidence>